<dbReference type="Proteomes" id="UP000054549">
    <property type="component" value="Unassembled WGS sequence"/>
</dbReference>
<dbReference type="GO" id="GO:0005634">
    <property type="term" value="C:nucleus"/>
    <property type="evidence" value="ECO:0007669"/>
    <property type="project" value="TreeGrafter"/>
</dbReference>
<evidence type="ECO:0000313" key="5">
    <source>
        <dbReference type="Proteomes" id="UP000054549"/>
    </source>
</evidence>
<dbReference type="HOGENOM" id="CLU_000288_57_21_1"/>
<evidence type="ECO:0000256" key="1">
    <source>
        <dbReference type="ARBA" id="ARBA00022574"/>
    </source>
</evidence>
<dbReference type="Pfam" id="PF00400">
    <property type="entry name" value="WD40"/>
    <property type="match status" value="2"/>
</dbReference>
<accession>A0A0C2XCY8</accession>
<dbReference type="InterPro" id="IPR001680">
    <property type="entry name" value="WD40_rpt"/>
</dbReference>
<dbReference type="PROSITE" id="PS50082">
    <property type="entry name" value="WD_REPEATS_2"/>
    <property type="match status" value="2"/>
</dbReference>
<dbReference type="InterPro" id="IPR036322">
    <property type="entry name" value="WD40_repeat_dom_sf"/>
</dbReference>
<gene>
    <name evidence="4" type="ORF">M378DRAFT_50209</name>
</gene>
<reference evidence="4 5" key="1">
    <citation type="submission" date="2014-04" db="EMBL/GenBank/DDBJ databases">
        <title>Evolutionary Origins and Diversification of the Mycorrhizal Mutualists.</title>
        <authorList>
            <consortium name="DOE Joint Genome Institute"/>
            <consortium name="Mycorrhizal Genomics Consortium"/>
            <person name="Kohler A."/>
            <person name="Kuo A."/>
            <person name="Nagy L.G."/>
            <person name="Floudas D."/>
            <person name="Copeland A."/>
            <person name="Barry K.W."/>
            <person name="Cichocki N."/>
            <person name="Veneault-Fourrey C."/>
            <person name="LaButti K."/>
            <person name="Lindquist E.A."/>
            <person name="Lipzen A."/>
            <person name="Lundell T."/>
            <person name="Morin E."/>
            <person name="Murat C."/>
            <person name="Riley R."/>
            <person name="Ohm R."/>
            <person name="Sun H."/>
            <person name="Tunlid A."/>
            <person name="Henrissat B."/>
            <person name="Grigoriev I.V."/>
            <person name="Hibbett D.S."/>
            <person name="Martin F."/>
        </authorList>
    </citation>
    <scope>NUCLEOTIDE SEQUENCE [LARGE SCALE GENOMIC DNA]</scope>
    <source>
        <strain evidence="4 5">Koide BX008</strain>
    </source>
</reference>
<keyword evidence="2" id="KW-0677">Repeat</keyword>
<name>A0A0C2XCY8_AMAMK</name>
<keyword evidence="1 3" id="KW-0853">WD repeat</keyword>
<proteinExistence type="predicted"/>
<dbReference type="OrthoDB" id="3203311at2759"/>
<sequence length="188" mass="20068">KIWDAATGTPISTIPGHRSAKLAFSSGSSRVAAALSDGSIRLWDSGNAELKTSIFDEFEGRGQLEFSPSGTRLAYSSTNGIVKLRDGISGEFIADLQCGLRRDLYFTFSDDGSQIASLSRAHGLKLWNSESGKLAILFHIYPQSRQCHTETVTALGFGPDDRLFASGSGDGTIKLWSGGNGALYGTLQ</sequence>
<dbReference type="AlphaFoldDB" id="A0A0C2XCY8"/>
<protein>
    <submittedName>
        <fullName evidence="4">Uncharacterized protein</fullName>
    </submittedName>
</protein>
<dbReference type="SUPFAM" id="SSF50978">
    <property type="entry name" value="WD40 repeat-like"/>
    <property type="match status" value="1"/>
</dbReference>
<dbReference type="Gene3D" id="2.130.10.10">
    <property type="entry name" value="YVTN repeat-like/Quinoprotein amine dehydrogenase"/>
    <property type="match status" value="1"/>
</dbReference>
<dbReference type="InterPro" id="IPR015943">
    <property type="entry name" value="WD40/YVTN_repeat-like_dom_sf"/>
</dbReference>
<dbReference type="PANTHER" id="PTHR22847">
    <property type="entry name" value="WD40 REPEAT PROTEIN"/>
    <property type="match status" value="1"/>
</dbReference>
<keyword evidence="5" id="KW-1185">Reference proteome</keyword>
<dbReference type="STRING" id="946122.A0A0C2XCY8"/>
<dbReference type="GO" id="GO:1990234">
    <property type="term" value="C:transferase complex"/>
    <property type="evidence" value="ECO:0007669"/>
    <property type="project" value="UniProtKB-ARBA"/>
</dbReference>
<feature type="non-terminal residue" evidence="4">
    <location>
        <position position="188"/>
    </location>
</feature>
<feature type="repeat" description="WD" evidence="3">
    <location>
        <begin position="145"/>
        <end position="177"/>
    </location>
</feature>
<dbReference type="SMART" id="SM00320">
    <property type="entry name" value="WD40"/>
    <property type="match status" value="4"/>
</dbReference>
<dbReference type="EMBL" id="KN818232">
    <property type="protein sequence ID" value="KIL67306.1"/>
    <property type="molecule type" value="Genomic_DNA"/>
</dbReference>
<dbReference type="InParanoid" id="A0A0C2XCY8"/>
<feature type="repeat" description="WD" evidence="3">
    <location>
        <begin position="22"/>
        <end position="53"/>
    </location>
</feature>
<evidence type="ECO:0000256" key="3">
    <source>
        <dbReference type="PROSITE-ProRule" id="PRU00221"/>
    </source>
</evidence>
<evidence type="ECO:0000313" key="4">
    <source>
        <dbReference type="EMBL" id="KIL67306.1"/>
    </source>
</evidence>
<evidence type="ECO:0000256" key="2">
    <source>
        <dbReference type="ARBA" id="ARBA00022737"/>
    </source>
</evidence>
<dbReference type="PROSITE" id="PS50294">
    <property type="entry name" value="WD_REPEATS_REGION"/>
    <property type="match status" value="1"/>
</dbReference>
<dbReference type="PANTHER" id="PTHR22847:SF637">
    <property type="entry name" value="WD REPEAT DOMAIN 5B"/>
    <property type="match status" value="1"/>
</dbReference>
<organism evidence="4 5">
    <name type="scientific">Amanita muscaria (strain Koide BX008)</name>
    <dbReference type="NCBI Taxonomy" id="946122"/>
    <lineage>
        <taxon>Eukaryota</taxon>
        <taxon>Fungi</taxon>
        <taxon>Dikarya</taxon>
        <taxon>Basidiomycota</taxon>
        <taxon>Agaricomycotina</taxon>
        <taxon>Agaricomycetes</taxon>
        <taxon>Agaricomycetidae</taxon>
        <taxon>Agaricales</taxon>
        <taxon>Pluteineae</taxon>
        <taxon>Amanitaceae</taxon>
        <taxon>Amanita</taxon>
    </lineage>
</organism>
<feature type="non-terminal residue" evidence="4">
    <location>
        <position position="1"/>
    </location>
</feature>